<dbReference type="GO" id="GO:0009307">
    <property type="term" value="P:DNA restriction-modification system"/>
    <property type="evidence" value="ECO:0007669"/>
    <property type="project" value="UniProtKB-KW"/>
</dbReference>
<evidence type="ECO:0000256" key="4">
    <source>
        <dbReference type="ARBA" id="ARBA00022679"/>
    </source>
</evidence>
<dbReference type="GO" id="GO:0015667">
    <property type="term" value="F:site-specific DNA-methyltransferase (cytosine-N4-specific) activity"/>
    <property type="evidence" value="ECO:0007669"/>
    <property type="project" value="UniProtKB-EC"/>
</dbReference>
<evidence type="ECO:0000256" key="6">
    <source>
        <dbReference type="ARBA" id="ARBA00022747"/>
    </source>
</evidence>
<accession>A0A6J5LKM5</accession>
<dbReference type="GO" id="GO:0003677">
    <property type="term" value="F:DNA binding"/>
    <property type="evidence" value="ECO:0007669"/>
    <property type="project" value="UniProtKB-KW"/>
</dbReference>
<dbReference type="Pfam" id="PF01555">
    <property type="entry name" value="N6_N4_Mtase"/>
    <property type="match status" value="2"/>
</dbReference>
<dbReference type="PROSITE" id="PS00093">
    <property type="entry name" value="N4_MTASE"/>
    <property type="match status" value="1"/>
</dbReference>
<dbReference type="GO" id="GO:0008170">
    <property type="term" value="F:N-methyltransferase activity"/>
    <property type="evidence" value="ECO:0007669"/>
    <property type="project" value="InterPro"/>
</dbReference>
<proteinExistence type="inferred from homology"/>
<feature type="domain" description="DNA methylase N-4/N-6" evidence="10">
    <location>
        <begin position="383"/>
        <end position="419"/>
    </location>
</feature>
<dbReference type="Gene3D" id="3.40.50.150">
    <property type="entry name" value="Vaccinia Virus protein VP39"/>
    <property type="match status" value="1"/>
</dbReference>
<evidence type="ECO:0000313" key="11">
    <source>
        <dbReference type="EMBL" id="CAB4133540.1"/>
    </source>
</evidence>
<keyword evidence="6" id="KW-0680">Restriction system</keyword>
<evidence type="ECO:0000256" key="8">
    <source>
        <dbReference type="ARBA" id="ARBA00049120"/>
    </source>
</evidence>
<evidence type="ECO:0000256" key="1">
    <source>
        <dbReference type="ARBA" id="ARBA00010203"/>
    </source>
</evidence>
<keyword evidence="4" id="KW-0808">Transferase</keyword>
<name>A0A6J5LKM5_9CAUD</name>
<dbReference type="EC" id="2.1.1.113" evidence="2"/>
<gene>
    <name evidence="11" type="ORF">UFOVP257_262</name>
</gene>
<keyword evidence="5" id="KW-0949">S-adenosyl-L-methionine</keyword>
<evidence type="ECO:0000256" key="2">
    <source>
        <dbReference type="ARBA" id="ARBA00012185"/>
    </source>
</evidence>
<reference evidence="11" key="1">
    <citation type="submission" date="2020-04" db="EMBL/GenBank/DDBJ databases">
        <authorList>
            <person name="Chiriac C."/>
            <person name="Salcher M."/>
            <person name="Ghai R."/>
            <person name="Kavagutti S V."/>
        </authorList>
    </citation>
    <scope>NUCLEOTIDE SEQUENCE</scope>
</reference>
<feature type="domain" description="DNA methylase N-4/N-6" evidence="10">
    <location>
        <begin position="23"/>
        <end position="310"/>
    </location>
</feature>
<dbReference type="EMBL" id="LR796274">
    <property type="protein sequence ID" value="CAB4133540.1"/>
    <property type="molecule type" value="Genomic_DNA"/>
</dbReference>
<dbReference type="InterPro" id="IPR029063">
    <property type="entry name" value="SAM-dependent_MTases_sf"/>
</dbReference>
<comment type="catalytic activity">
    <reaction evidence="8">
        <text>a 2'-deoxycytidine in DNA + S-adenosyl-L-methionine = an N(4)-methyl-2'-deoxycytidine in DNA + S-adenosyl-L-homocysteine + H(+)</text>
        <dbReference type="Rhea" id="RHEA:16857"/>
        <dbReference type="Rhea" id="RHEA-COMP:11369"/>
        <dbReference type="Rhea" id="RHEA-COMP:13674"/>
        <dbReference type="ChEBI" id="CHEBI:15378"/>
        <dbReference type="ChEBI" id="CHEBI:57856"/>
        <dbReference type="ChEBI" id="CHEBI:59789"/>
        <dbReference type="ChEBI" id="CHEBI:85452"/>
        <dbReference type="ChEBI" id="CHEBI:137933"/>
        <dbReference type="EC" id="2.1.1.113"/>
    </reaction>
</comment>
<evidence type="ECO:0000256" key="5">
    <source>
        <dbReference type="ARBA" id="ARBA00022691"/>
    </source>
</evidence>
<dbReference type="InterPro" id="IPR002941">
    <property type="entry name" value="DNA_methylase_N4/N6"/>
</dbReference>
<dbReference type="InterPro" id="IPR017985">
    <property type="entry name" value="MeTrfase_CN4_CS"/>
</dbReference>
<evidence type="ECO:0000256" key="3">
    <source>
        <dbReference type="ARBA" id="ARBA00022603"/>
    </source>
</evidence>
<evidence type="ECO:0000259" key="10">
    <source>
        <dbReference type="Pfam" id="PF01555"/>
    </source>
</evidence>
<sequence length="453" mass="51033">MNLIEFGDNRETMKAWAEQGVKVQMCVTSPPYYGLRDYGTGTWTGGDENCDHIEHVAAHGGERADRDQTSQVFQYKNKCEKCGATREDKQLGQEETPEEFIENMVDVFRHVRDILADDGVIWVNMGDSYYNYRPGKGQRQGKQSIAGQKYSEVEESPKRGRVLQGYKEKDLMGIPWMLALALRADGWYLRQDIIWNKPNPMPESVRDRCTKSHEYIFLLSKSQNYFFDNEAIKEPVAASTVNRLSQTTLDDQTGSGRVPGKTNGNMKAVGDIDKRNKRSVWTVNTKPFKGAHFATYPPELIDPCVLSSTSAKGHCPECNARWVREVERTRLKRNELDPSDSRYRPNTYEGEYGDINGKGDAGYTATKTIGWKPTCECGHEPVADVVFDPFMGSGTTAGVALKHGRQYMGCELNIEYKEIQEARIKSIADKAVEVVDSGDGVVVVDNNLFIIEE</sequence>
<protein>
    <recommendedName>
        <fullName evidence="2">site-specific DNA-methyltransferase (cytosine-N(4)-specific)</fullName>
        <ecNumber evidence="2">2.1.1.113</ecNumber>
    </recommendedName>
</protein>
<keyword evidence="3 11" id="KW-0489">Methyltransferase</keyword>
<evidence type="ECO:0000256" key="9">
    <source>
        <dbReference type="SAM" id="MobiDB-lite"/>
    </source>
</evidence>
<dbReference type="GO" id="GO:0032259">
    <property type="term" value="P:methylation"/>
    <property type="evidence" value="ECO:0007669"/>
    <property type="project" value="UniProtKB-KW"/>
</dbReference>
<dbReference type="PRINTS" id="PR00508">
    <property type="entry name" value="S21N4MTFRASE"/>
</dbReference>
<comment type="similarity">
    <text evidence="1">Belongs to the N(4)/N(6)-methyltransferase family. N(4) subfamily.</text>
</comment>
<organism evidence="11">
    <name type="scientific">uncultured Caudovirales phage</name>
    <dbReference type="NCBI Taxonomy" id="2100421"/>
    <lineage>
        <taxon>Viruses</taxon>
        <taxon>Duplodnaviria</taxon>
        <taxon>Heunggongvirae</taxon>
        <taxon>Uroviricota</taxon>
        <taxon>Caudoviricetes</taxon>
        <taxon>Peduoviridae</taxon>
        <taxon>Maltschvirus</taxon>
        <taxon>Maltschvirus maltsch</taxon>
    </lineage>
</organism>
<keyword evidence="7" id="KW-0238">DNA-binding</keyword>
<dbReference type="InterPro" id="IPR001091">
    <property type="entry name" value="RM_Methyltransferase"/>
</dbReference>
<dbReference type="SUPFAM" id="SSF53335">
    <property type="entry name" value="S-adenosyl-L-methionine-dependent methyltransferases"/>
    <property type="match status" value="1"/>
</dbReference>
<feature type="region of interest" description="Disordered" evidence="9">
    <location>
        <begin position="249"/>
        <end position="268"/>
    </location>
</feature>
<evidence type="ECO:0000256" key="7">
    <source>
        <dbReference type="ARBA" id="ARBA00023125"/>
    </source>
</evidence>